<protein>
    <recommendedName>
        <fullName evidence="2">FecR N-terminal domain-containing protein</fullName>
    </recommendedName>
</protein>
<feature type="domain" description="FecR N-terminal" evidence="2">
    <location>
        <begin position="34"/>
        <end position="73"/>
    </location>
</feature>
<dbReference type="Proteomes" id="UP000193335">
    <property type="component" value="Unassembled WGS sequence"/>
</dbReference>
<dbReference type="AlphaFoldDB" id="A0A1Y2JJG5"/>
<evidence type="ECO:0000256" key="1">
    <source>
        <dbReference type="SAM" id="MobiDB-lite"/>
    </source>
</evidence>
<organism evidence="3 4">
    <name type="scientific">Bradyrhizobium japonicum</name>
    <dbReference type="NCBI Taxonomy" id="375"/>
    <lineage>
        <taxon>Bacteria</taxon>
        <taxon>Pseudomonadati</taxon>
        <taxon>Pseudomonadota</taxon>
        <taxon>Alphaproteobacteria</taxon>
        <taxon>Hyphomicrobiales</taxon>
        <taxon>Nitrobacteraceae</taxon>
        <taxon>Bradyrhizobium</taxon>
    </lineage>
</organism>
<name>A0A1Y2JJG5_BRAJP</name>
<reference evidence="3 4" key="1">
    <citation type="submission" date="2017-03" db="EMBL/GenBank/DDBJ databases">
        <title>Whole genome sequences of fourteen strains of Bradyrhizobium canariense and one strain of Bradyrhizobium japonicum isolated from Lupinus (Papilionoideae: Genisteae) species in Algeria.</title>
        <authorList>
            <person name="Crovadore J."/>
            <person name="Chekireb D."/>
            <person name="Brachmann A."/>
            <person name="Chablais R."/>
            <person name="Cochard B."/>
            <person name="Lefort F."/>
        </authorList>
    </citation>
    <scope>NUCLEOTIDE SEQUENCE [LARGE SCALE GENOMIC DNA]</scope>
    <source>
        <strain evidence="3 4">UBMA197</strain>
    </source>
</reference>
<feature type="compositionally biased region" description="Basic residues" evidence="1">
    <location>
        <begin position="93"/>
        <end position="105"/>
    </location>
</feature>
<dbReference type="Pfam" id="PF16220">
    <property type="entry name" value="DUF4880"/>
    <property type="match status" value="1"/>
</dbReference>
<comment type="caution">
    <text evidence="3">The sequence shown here is derived from an EMBL/GenBank/DDBJ whole genome shotgun (WGS) entry which is preliminary data.</text>
</comment>
<dbReference type="InterPro" id="IPR032623">
    <property type="entry name" value="FecR_N"/>
</dbReference>
<feature type="region of interest" description="Disordered" evidence="1">
    <location>
        <begin position="85"/>
        <end position="105"/>
    </location>
</feature>
<evidence type="ECO:0000313" key="3">
    <source>
        <dbReference type="EMBL" id="OSJ28903.1"/>
    </source>
</evidence>
<accession>A0A1Y2JJG5</accession>
<sequence>MPIASIRSRPACAGKRWIVTKRSHQVDHLDPLIREALSWIMRLKSGEATLADAEQLMDWRGRSSAHENAFRDAVKCWRAIGQALATGRPAPASRRRRASKGKART</sequence>
<evidence type="ECO:0000313" key="4">
    <source>
        <dbReference type="Proteomes" id="UP000193335"/>
    </source>
</evidence>
<gene>
    <name evidence="3" type="ORF">BSZ19_29415</name>
</gene>
<dbReference type="EMBL" id="NAFL01000268">
    <property type="protein sequence ID" value="OSJ28903.1"/>
    <property type="molecule type" value="Genomic_DNA"/>
</dbReference>
<proteinExistence type="predicted"/>
<evidence type="ECO:0000259" key="2">
    <source>
        <dbReference type="Pfam" id="PF16220"/>
    </source>
</evidence>